<dbReference type="InterPro" id="IPR001581">
    <property type="entry name" value="Leukemia_IF/oncostatin"/>
</dbReference>
<dbReference type="PRINTS" id="PR01883">
    <property type="entry name" value="LEUKAEMIAIF"/>
</dbReference>
<dbReference type="Proteomes" id="UP001652622">
    <property type="component" value="Unplaced"/>
</dbReference>
<protein>
    <recommendedName>
        <fullName evidence="2">Leukemia inhibitory factor</fullName>
    </recommendedName>
</protein>
<evidence type="ECO:0000313" key="9">
    <source>
        <dbReference type="RefSeq" id="XP_060541124.1"/>
    </source>
</evidence>
<dbReference type="PANTHER" id="PTHR10633:SF0">
    <property type="entry name" value="LEUKEMIA INHIBITORY FACTOR"/>
    <property type="match status" value="1"/>
</dbReference>
<feature type="signal peptide" evidence="7">
    <location>
        <begin position="1"/>
        <end position="26"/>
    </location>
</feature>
<dbReference type="InterPro" id="IPR003624">
    <property type="entry name" value="Leukemia_IF"/>
</dbReference>
<dbReference type="RefSeq" id="XP_060541124.1">
    <property type="nucleotide sequence ID" value="XM_060685141.1"/>
</dbReference>
<evidence type="ECO:0000256" key="4">
    <source>
        <dbReference type="ARBA" id="ARBA00022525"/>
    </source>
</evidence>
<evidence type="ECO:0000256" key="5">
    <source>
        <dbReference type="ARBA" id="ARBA00024822"/>
    </source>
</evidence>
<evidence type="ECO:0000256" key="7">
    <source>
        <dbReference type="SAM" id="SignalP"/>
    </source>
</evidence>
<keyword evidence="3" id="KW-0202">Cytokine</keyword>
<evidence type="ECO:0000256" key="3">
    <source>
        <dbReference type="ARBA" id="ARBA00022514"/>
    </source>
</evidence>
<keyword evidence="6" id="KW-0175">Coiled coil</keyword>
<comment type="subcellular location">
    <subcellularLocation>
        <location evidence="1">Secreted</location>
    </subcellularLocation>
</comment>
<reference evidence="9" key="1">
    <citation type="submission" date="2025-08" db="UniProtKB">
        <authorList>
            <consortium name="RefSeq"/>
        </authorList>
    </citation>
    <scope>IDENTIFICATION</scope>
    <source>
        <tissue evidence="9">Blood</tissue>
    </source>
</reference>
<evidence type="ECO:0000256" key="1">
    <source>
        <dbReference type="ARBA" id="ARBA00004613"/>
    </source>
</evidence>
<keyword evidence="8" id="KW-1185">Reference proteome</keyword>
<dbReference type="PANTHER" id="PTHR10633">
    <property type="entry name" value="LEUKEMIA INHIBITORY FACTOR"/>
    <property type="match status" value="1"/>
</dbReference>
<gene>
    <name evidence="9" type="primary">LIF</name>
</gene>
<name>A0ABM3YYD2_PANGU</name>
<dbReference type="Gene3D" id="1.20.1250.10">
    <property type="match status" value="1"/>
</dbReference>
<accession>A0ABM3YYD2</accession>
<feature type="chain" id="PRO_5046531021" description="Leukemia inhibitory factor" evidence="7">
    <location>
        <begin position="27"/>
        <end position="217"/>
    </location>
</feature>
<dbReference type="SUPFAM" id="SSF47266">
    <property type="entry name" value="4-helical cytokines"/>
    <property type="match status" value="1"/>
</dbReference>
<organism evidence="8 9">
    <name type="scientific">Pantherophis guttatus</name>
    <name type="common">Corn snake</name>
    <name type="synonym">Elaphe guttata</name>
    <dbReference type="NCBI Taxonomy" id="94885"/>
    <lineage>
        <taxon>Eukaryota</taxon>
        <taxon>Metazoa</taxon>
        <taxon>Chordata</taxon>
        <taxon>Craniata</taxon>
        <taxon>Vertebrata</taxon>
        <taxon>Euteleostomi</taxon>
        <taxon>Lepidosauria</taxon>
        <taxon>Squamata</taxon>
        <taxon>Bifurcata</taxon>
        <taxon>Unidentata</taxon>
        <taxon>Episquamata</taxon>
        <taxon>Toxicofera</taxon>
        <taxon>Serpentes</taxon>
        <taxon>Colubroidea</taxon>
        <taxon>Colubridae</taxon>
        <taxon>Colubrinae</taxon>
        <taxon>Pantherophis</taxon>
    </lineage>
</organism>
<feature type="coiled-coil region" evidence="6">
    <location>
        <begin position="121"/>
        <end position="148"/>
    </location>
</feature>
<dbReference type="Pfam" id="PF01291">
    <property type="entry name" value="LIF_OSM"/>
    <property type="match status" value="1"/>
</dbReference>
<proteinExistence type="predicted"/>
<keyword evidence="7" id="KW-0732">Signal</keyword>
<keyword evidence="4" id="KW-0964">Secreted</keyword>
<sequence length="217" mass="24713">MQLSMRVLVAGVISVLLINHCKFSSGKPLHQNGNNSMCHDVRPCKHPVFDQVRCLVSHLNVSAPALFDHYLRTQGYPFTEKKKLDEFCEPDQEFPPFVSSLSDKERVINLYKIFVFFNASLDNITKDQESLDNNVESKEDLLRRLRNTTNNTAGLLSNLTCLLCSKYKVNHVDVSYGNHSSTDSFEKKQKGCQILRKYTKVISHAAQALGHCRHKQT</sequence>
<comment type="function">
    <text evidence="5">LIF has the capacity to induce terminal differentiation in leukemic cells. Its activities include the induction of hematopoietic differentiation in normal and myeloid leukemia cells, the induction of neuronal cell differentiation, and the stimulation of acute-phase protein synthesis in hepatocytes.</text>
</comment>
<evidence type="ECO:0000256" key="6">
    <source>
        <dbReference type="SAM" id="Coils"/>
    </source>
</evidence>
<evidence type="ECO:0000256" key="2">
    <source>
        <dbReference type="ARBA" id="ARBA00016836"/>
    </source>
</evidence>
<dbReference type="GeneID" id="117670736"/>
<evidence type="ECO:0000313" key="8">
    <source>
        <dbReference type="Proteomes" id="UP001652622"/>
    </source>
</evidence>
<dbReference type="SMART" id="SM00080">
    <property type="entry name" value="LIF_OSM"/>
    <property type="match status" value="1"/>
</dbReference>
<dbReference type="InterPro" id="IPR009079">
    <property type="entry name" value="4_helix_cytokine-like_core"/>
</dbReference>